<dbReference type="RefSeq" id="WP_137423387.1">
    <property type="nucleotide sequence ID" value="NZ_CP040098.1"/>
</dbReference>
<dbReference type="Proteomes" id="UP000298602">
    <property type="component" value="Chromosome"/>
</dbReference>
<evidence type="ECO:0000313" key="2">
    <source>
        <dbReference type="Proteomes" id="UP000298602"/>
    </source>
</evidence>
<evidence type="ECO:0000313" key="1">
    <source>
        <dbReference type="EMBL" id="QCQ21416.1"/>
    </source>
</evidence>
<reference evidence="1 2" key="1">
    <citation type="submission" date="2019-05" db="EMBL/GenBank/DDBJ databases">
        <title>The Complete Genome Sequence of the n-alkane-degrading Desulfoglaeba alkanexedens ALDC reveals multiple alkylsuccinate synthase gene clusters.</title>
        <authorList>
            <person name="Callaghan A.V."/>
            <person name="Davidova I.A."/>
            <person name="Duncan K.E."/>
            <person name="Morris B."/>
            <person name="McInerney M.J."/>
        </authorList>
    </citation>
    <scope>NUCLEOTIDE SEQUENCE [LARGE SCALE GENOMIC DNA]</scope>
    <source>
        <strain evidence="1 2">ALDC</strain>
    </source>
</reference>
<dbReference type="AlphaFoldDB" id="A0A4P8L0P9"/>
<dbReference type="OrthoDB" id="9810361at2"/>
<dbReference type="KEGG" id="dax:FDQ92_04015"/>
<protein>
    <submittedName>
        <fullName evidence="1">Uncharacterized protein</fullName>
    </submittedName>
</protein>
<dbReference type="EMBL" id="CP040098">
    <property type="protein sequence ID" value="QCQ21416.1"/>
    <property type="molecule type" value="Genomic_DNA"/>
</dbReference>
<gene>
    <name evidence="1" type="ORF">FDQ92_04015</name>
</gene>
<name>A0A4P8L0P9_9BACT</name>
<proteinExistence type="predicted"/>
<sequence>MRSGVKHRPAVTSRGRLFRIFRDRFFPVTYVLRNFEAVRGEPLWRSLSLRSRKALLRRVAVERAVFFARLVAEKPRGPWTRGAGRPDRRARFEASPEVSDYCTHCGGCCEIASGLEVFPEDGSCPDEWRSVFASGLGPGHRFCPFLLERRRSGGSLCAIHPWRPEVCRVFGREECDFLRNDPSYQEMEARRDRWGSRVRIARLFRGC</sequence>
<keyword evidence="2" id="KW-1185">Reference proteome</keyword>
<organism evidence="1 2">
    <name type="scientific">Desulfoglaeba alkanexedens ALDC</name>
    <dbReference type="NCBI Taxonomy" id="980445"/>
    <lineage>
        <taxon>Bacteria</taxon>
        <taxon>Pseudomonadati</taxon>
        <taxon>Thermodesulfobacteriota</taxon>
        <taxon>Syntrophobacteria</taxon>
        <taxon>Syntrophobacterales</taxon>
        <taxon>Syntrophobacteraceae</taxon>
        <taxon>Desulfoglaeba</taxon>
    </lineage>
</organism>
<accession>A0A4P8L0P9</accession>
<reference evidence="1 2" key="2">
    <citation type="submission" date="2019-05" db="EMBL/GenBank/DDBJ databases">
        <authorList>
            <person name="Suflita J.M."/>
            <person name="Marks C.R."/>
        </authorList>
    </citation>
    <scope>NUCLEOTIDE SEQUENCE [LARGE SCALE GENOMIC DNA]</scope>
    <source>
        <strain evidence="1 2">ALDC</strain>
    </source>
</reference>